<keyword evidence="7" id="KW-1185">Reference proteome</keyword>
<name>A0A2I0JNV0_PUNGR</name>
<organism evidence="6 7">
    <name type="scientific">Punica granatum</name>
    <name type="common">Pomegranate</name>
    <dbReference type="NCBI Taxonomy" id="22663"/>
    <lineage>
        <taxon>Eukaryota</taxon>
        <taxon>Viridiplantae</taxon>
        <taxon>Streptophyta</taxon>
        <taxon>Embryophyta</taxon>
        <taxon>Tracheophyta</taxon>
        <taxon>Spermatophyta</taxon>
        <taxon>Magnoliopsida</taxon>
        <taxon>eudicotyledons</taxon>
        <taxon>Gunneridae</taxon>
        <taxon>Pentapetalae</taxon>
        <taxon>rosids</taxon>
        <taxon>malvids</taxon>
        <taxon>Myrtales</taxon>
        <taxon>Lythraceae</taxon>
        <taxon>Punica</taxon>
    </lineage>
</organism>
<keyword evidence="2 5" id="KW-0812">Transmembrane</keyword>
<dbReference type="GO" id="GO:0016020">
    <property type="term" value="C:membrane"/>
    <property type="evidence" value="ECO:0007669"/>
    <property type="project" value="UniProtKB-SubCell"/>
</dbReference>
<dbReference type="Proteomes" id="UP000233551">
    <property type="component" value="Unassembled WGS sequence"/>
</dbReference>
<dbReference type="STRING" id="22663.A0A2I0JNV0"/>
<dbReference type="AlphaFoldDB" id="A0A2I0JNV0"/>
<accession>A0A2I0JNV0</accession>
<evidence type="ECO:0000256" key="4">
    <source>
        <dbReference type="ARBA" id="ARBA00023136"/>
    </source>
</evidence>
<evidence type="ECO:0000313" key="6">
    <source>
        <dbReference type="EMBL" id="PKI57949.1"/>
    </source>
</evidence>
<evidence type="ECO:0000256" key="5">
    <source>
        <dbReference type="SAM" id="Phobius"/>
    </source>
</evidence>
<dbReference type="SUPFAM" id="SSF144091">
    <property type="entry name" value="Rhomboid-like"/>
    <property type="match status" value="1"/>
</dbReference>
<keyword evidence="4 5" id="KW-0472">Membrane</keyword>
<proteinExistence type="predicted"/>
<evidence type="ECO:0000256" key="2">
    <source>
        <dbReference type="ARBA" id="ARBA00022692"/>
    </source>
</evidence>
<comment type="caution">
    <text evidence="6">The sequence shown here is derived from an EMBL/GenBank/DDBJ whole genome shotgun (WGS) entry which is preliminary data.</text>
</comment>
<keyword evidence="3 5" id="KW-1133">Transmembrane helix</keyword>
<feature type="transmembrane region" description="Helical" evidence="5">
    <location>
        <begin position="83"/>
        <end position="101"/>
    </location>
</feature>
<evidence type="ECO:0000313" key="7">
    <source>
        <dbReference type="Proteomes" id="UP000233551"/>
    </source>
</evidence>
<evidence type="ECO:0008006" key="8">
    <source>
        <dbReference type="Google" id="ProtNLM"/>
    </source>
</evidence>
<comment type="subcellular location">
    <subcellularLocation>
        <location evidence="1">Membrane</location>
        <topology evidence="1">Multi-pass membrane protein</topology>
    </subcellularLocation>
</comment>
<reference evidence="6 7" key="1">
    <citation type="submission" date="2017-11" db="EMBL/GenBank/DDBJ databases">
        <title>De-novo sequencing of pomegranate (Punica granatum L.) genome.</title>
        <authorList>
            <person name="Akparov Z."/>
            <person name="Amiraslanov A."/>
            <person name="Hajiyeva S."/>
            <person name="Abbasov M."/>
            <person name="Kaur K."/>
            <person name="Hamwieh A."/>
            <person name="Solovyev V."/>
            <person name="Salamov A."/>
            <person name="Braich B."/>
            <person name="Kosarev P."/>
            <person name="Mahmoud A."/>
            <person name="Hajiyev E."/>
            <person name="Babayeva S."/>
            <person name="Izzatullayeva V."/>
            <person name="Mammadov A."/>
            <person name="Mammadov A."/>
            <person name="Sharifova S."/>
            <person name="Ojaghi J."/>
            <person name="Eynullazada K."/>
            <person name="Bayramov B."/>
            <person name="Abdulazimova A."/>
            <person name="Shahmuradov I."/>
        </authorList>
    </citation>
    <scope>NUCLEOTIDE SEQUENCE [LARGE SCALE GENOMIC DNA]</scope>
    <source>
        <strain evidence="7">cv. AG2017</strain>
        <tissue evidence="6">Leaf</tissue>
    </source>
</reference>
<dbReference type="InterPro" id="IPR035952">
    <property type="entry name" value="Rhomboid-like_sf"/>
</dbReference>
<evidence type="ECO:0000256" key="1">
    <source>
        <dbReference type="ARBA" id="ARBA00004141"/>
    </source>
</evidence>
<dbReference type="EMBL" id="PGOL01001465">
    <property type="protein sequence ID" value="PKI57949.1"/>
    <property type="molecule type" value="Genomic_DNA"/>
</dbReference>
<sequence>MGPASLQSILTSLIIPPAKLGIYTIGWTWPGFNIRFNMSWDWRKIFEVLIFAQVVIKRVMEAAQASTATLAPFHGNYSQSINHVAHLLGVLIGVVLVWLVGKVPSEPREQENSMLHQKTDEKF</sequence>
<gene>
    <name evidence="6" type="ORF">CRG98_021664</name>
</gene>
<evidence type="ECO:0000256" key="3">
    <source>
        <dbReference type="ARBA" id="ARBA00022989"/>
    </source>
</evidence>
<protein>
    <recommendedName>
        <fullName evidence="8">Peptidase S54 rhomboid domain-containing protein</fullName>
    </recommendedName>
</protein>